<keyword evidence="2" id="KW-1185">Reference proteome</keyword>
<organism evidence="1 2">
    <name type="scientific">Physocladia obscura</name>
    <dbReference type="NCBI Taxonomy" id="109957"/>
    <lineage>
        <taxon>Eukaryota</taxon>
        <taxon>Fungi</taxon>
        <taxon>Fungi incertae sedis</taxon>
        <taxon>Chytridiomycota</taxon>
        <taxon>Chytridiomycota incertae sedis</taxon>
        <taxon>Chytridiomycetes</taxon>
        <taxon>Chytridiales</taxon>
        <taxon>Chytriomycetaceae</taxon>
        <taxon>Physocladia</taxon>
    </lineage>
</organism>
<evidence type="ECO:0000313" key="1">
    <source>
        <dbReference type="EMBL" id="KAJ3136347.1"/>
    </source>
</evidence>
<sequence length="356" mass="40479">MEVLNIRQQFEQMRERACASAAEHATVCDKITQLLLRRATYCRAFETEVPDNQAVCFNRGDFTTRNTRRLFRMLEISARHLPHMSSYGRNKFVLCLNSANKCITEKAINPYSSRNPKWLHWRINLRAIDFAKLAQEKTITISHKEQIPRPIKYPFDTELLPRFVADLFPPTQLEPNTVIQDIAFVVSAEYVKLLTASRKTNLALVDSFDLDYRARLLCYRAGDLSRHAVWPAEIIDILYVTEAESTTLDALRKPIPDVIIPRKLKVKIVLEGQNPDTVACQFVGSDSFADLTKHIHEGLNVVSVITSGTANINQYVLALEFVAFISADRGEYDARESALPVADCISKCNKRISESE</sequence>
<dbReference type="EMBL" id="JADGJH010000141">
    <property type="protein sequence ID" value="KAJ3136347.1"/>
    <property type="molecule type" value="Genomic_DNA"/>
</dbReference>
<comment type="caution">
    <text evidence="1">The sequence shown here is derived from an EMBL/GenBank/DDBJ whole genome shotgun (WGS) entry which is preliminary data.</text>
</comment>
<proteinExistence type="predicted"/>
<accession>A0AAD5T922</accession>
<evidence type="ECO:0000313" key="2">
    <source>
        <dbReference type="Proteomes" id="UP001211907"/>
    </source>
</evidence>
<dbReference type="AlphaFoldDB" id="A0AAD5T922"/>
<protein>
    <submittedName>
        <fullName evidence="1">Uncharacterized protein</fullName>
    </submittedName>
</protein>
<name>A0AAD5T922_9FUNG</name>
<dbReference type="Proteomes" id="UP001211907">
    <property type="component" value="Unassembled WGS sequence"/>
</dbReference>
<reference evidence="1" key="1">
    <citation type="submission" date="2020-05" db="EMBL/GenBank/DDBJ databases">
        <title>Phylogenomic resolution of chytrid fungi.</title>
        <authorList>
            <person name="Stajich J.E."/>
            <person name="Amses K."/>
            <person name="Simmons R."/>
            <person name="Seto K."/>
            <person name="Myers J."/>
            <person name="Bonds A."/>
            <person name="Quandt C.A."/>
            <person name="Barry K."/>
            <person name="Liu P."/>
            <person name="Grigoriev I."/>
            <person name="Longcore J.E."/>
            <person name="James T.Y."/>
        </authorList>
    </citation>
    <scope>NUCLEOTIDE SEQUENCE</scope>
    <source>
        <strain evidence="1">JEL0513</strain>
    </source>
</reference>
<gene>
    <name evidence="1" type="ORF">HK100_001852</name>
</gene>